<feature type="non-terminal residue" evidence="1">
    <location>
        <position position="80"/>
    </location>
</feature>
<comment type="caution">
    <text evidence="1">The sequence shown here is derived from an EMBL/GenBank/DDBJ whole genome shotgun (WGS) entry which is preliminary data.</text>
</comment>
<proteinExistence type="predicted"/>
<keyword evidence="2" id="KW-1185">Reference proteome</keyword>
<dbReference type="EMBL" id="SEYY01019376">
    <property type="protein sequence ID" value="KAB7498325.1"/>
    <property type="molecule type" value="Genomic_DNA"/>
</dbReference>
<name>A0A5N5SWN4_9CRUS</name>
<sequence length="80" mass="9304">MKEYFSKDFLKSDFNWAAIIYEVIRKIVYNMKKLNSKKKKLNAKVDPEKVKEVKLMIETLKDFIGNGDKLKGNESTVGSE</sequence>
<accession>A0A5N5SWN4</accession>
<evidence type="ECO:0000313" key="2">
    <source>
        <dbReference type="Proteomes" id="UP000326759"/>
    </source>
</evidence>
<gene>
    <name evidence="1" type="ORF">Anas_09954</name>
</gene>
<dbReference type="Proteomes" id="UP000326759">
    <property type="component" value="Unassembled WGS sequence"/>
</dbReference>
<protein>
    <submittedName>
        <fullName evidence="1">Uncharacterized protein</fullName>
    </submittedName>
</protein>
<dbReference type="AlphaFoldDB" id="A0A5N5SWN4"/>
<reference evidence="1 2" key="1">
    <citation type="journal article" date="2019" name="PLoS Biol.">
        <title>Sex chromosomes control vertical transmission of feminizing Wolbachia symbionts in an isopod.</title>
        <authorList>
            <person name="Becking T."/>
            <person name="Chebbi M.A."/>
            <person name="Giraud I."/>
            <person name="Moumen B."/>
            <person name="Laverre T."/>
            <person name="Caubet Y."/>
            <person name="Peccoud J."/>
            <person name="Gilbert C."/>
            <person name="Cordaux R."/>
        </authorList>
    </citation>
    <scope>NUCLEOTIDE SEQUENCE [LARGE SCALE GENOMIC DNA]</scope>
    <source>
        <strain evidence="1">ANa2</strain>
        <tissue evidence="1">Whole body excluding digestive tract and cuticle</tissue>
    </source>
</reference>
<organism evidence="1 2">
    <name type="scientific">Armadillidium nasatum</name>
    <dbReference type="NCBI Taxonomy" id="96803"/>
    <lineage>
        <taxon>Eukaryota</taxon>
        <taxon>Metazoa</taxon>
        <taxon>Ecdysozoa</taxon>
        <taxon>Arthropoda</taxon>
        <taxon>Crustacea</taxon>
        <taxon>Multicrustacea</taxon>
        <taxon>Malacostraca</taxon>
        <taxon>Eumalacostraca</taxon>
        <taxon>Peracarida</taxon>
        <taxon>Isopoda</taxon>
        <taxon>Oniscidea</taxon>
        <taxon>Crinocheta</taxon>
        <taxon>Armadillidiidae</taxon>
        <taxon>Armadillidium</taxon>
    </lineage>
</organism>
<evidence type="ECO:0000313" key="1">
    <source>
        <dbReference type="EMBL" id="KAB7498325.1"/>
    </source>
</evidence>